<reference evidence="1 2" key="1">
    <citation type="submission" date="2020-10" db="EMBL/GenBank/DDBJ databases">
        <title>Connecting structure to function with the recovery of over 1000 high-quality activated sludge metagenome-assembled genomes encoding full-length rRNA genes using long-read sequencing.</title>
        <authorList>
            <person name="Singleton C.M."/>
            <person name="Petriglieri F."/>
            <person name="Kristensen J.M."/>
            <person name="Kirkegaard R.H."/>
            <person name="Michaelsen T.Y."/>
            <person name="Andersen M.H."/>
            <person name="Karst S.M."/>
            <person name="Dueholm M.S."/>
            <person name="Nielsen P.H."/>
            <person name="Albertsen M."/>
        </authorList>
    </citation>
    <scope>NUCLEOTIDE SEQUENCE [LARGE SCALE GENOMIC DNA]</scope>
    <source>
        <strain evidence="1">Fred_18-Q3-R57-64_BAT3C.720</strain>
    </source>
</reference>
<dbReference type="Proteomes" id="UP000706151">
    <property type="component" value="Unassembled WGS sequence"/>
</dbReference>
<name>A0A935TFF8_9PROT</name>
<gene>
    <name evidence="1" type="ORF">IPK02_21580</name>
</gene>
<dbReference type="AlphaFoldDB" id="A0A935TFF8"/>
<dbReference type="EMBL" id="JADJOT010000012">
    <property type="protein sequence ID" value="MBK7956327.1"/>
    <property type="molecule type" value="Genomic_DNA"/>
</dbReference>
<evidence type="ECO:0000313" key="1">
    <source>
        <dbReference type="EMBL" id="MBK7956327.1"/>
    </source>
</evidence>
<comment type="caution">
    <text evidence="1">The sequence shown here is derived from an EMBL/GenBank/DDBJ whole genome shotgun (WGS) entry which is preliminary data.</text>
</comment>
<sequence length="71" mass="8159">MSDIAALLEENFRSRLGAYRIAPDDLGEHAGAEELRRTPRGRSTHSLVSWNVRTTSPRYWSTRNGTESWRL</sequence>
<protein>
    <submittedName>
        <fullName evidence="1">Uncharacterized protein</fullName>
    </submittedName>
</protein>
<evidence type="ECO:0000313" key="2">
    <source>
        <dbReference type="Proteomes" id="UP000706151"/>
    </source>
</evidence>
<accession>A0A935TFF8</accession>
<organism evidence="1 2">
    <name type="scientific">Candidatus Accumulibacter affinis</name>
    <dbReference type="NCBI Taxonomy" id="2954384"/>
    <lineage>
        <taxon>Bacteria</taxon>
        <taxon>Pseudomonadati</taxon>
        <taxon>Pseudomonadota</taxon>
        <taxon>Betaproteobacteria</taxon>
        <taxon>Candidatus Accumulibacter</taxon>
    </lineage>
</organism>
<proteinExistence type="predicted"/>